<keyword evidence="3" id="KW-1185">Reference proteome</keyword>
<dbReference type="EMBL" id="JADCKQ010000010">
    <property type="protein sequence ID" value="MBI1494686.1"/>
    <property type="molecule type" value="Genomic_DNA"/>
</dbReference>
<dbReference type="PRINTS" id="PR00081">
    <property type="entry name" value="GDHRDH"/>
</dbReference>
<dbReference type="SUPFAM" id="SSF51735">
    <property type="entry name" value="NAD(P)-binding Rossmann-fold domains"/>
    <property type="match status" value="1"/>
</dbReference>
<name>A0A8J7IPG6_9RHOB</name>
<accession>A0A8J7IPG6</accession>
<protein>
    <submittedName>
        <fullName evidence="2">SDR family NAD(P)-dependent oxidoreductase</fullName>
    </submittedName>
</protein>
<dbReference type="PANTHER" id="PTHR43157:SF31">
    <property type="entry name" value="PHOSPHATIDYLINOSITOL-GLYCAN BIOSYNTHESIS CLASS F PROTEIN"/>
    <property type="match status" value="1"/>
</dbReference>
<dbReference type="InterPro" id="IPR036291">
    <property type="entry name" value="NAD(P)-bd_dom_sf"/>
</dbReference>
<dbReference type="AlphaFoldDB" id="A0A8J7IPG6"/>
<dbReference type="Gene3D" id="3.40.50.720">
    <property type="entry name" value="NAD(P)-binding Rossmann-like Domain"/>
    <property type="match status" value="1"/>
</dbReference>
<dbReference type="GO" id="GO:0016491">
    <property type="term" value="F:oxidoreductase activity"/>
    <property type="evidence" value="ECO:0007669"/>
    <property type="project" value="UniProtKB-KW"/>
</dbReference>
<reference evidence="2" key="1">
    <citation type="submission" date="2020-10" db="EMBL/GenBank/DDBJ databases">
        <title>Paenihalocynthiibacter styelae gen. nov., sp. nov., isolated from stalked sea squirt Styela clava.</title>
        <authorList>
            <person name="Kim Y.-O."/>
            <person name="Yoon J.-H."/>
        </authorList>
    </citation>
    <scope>NUCLEOTIDE SEQUENCE</scope>
    <source>
        <strain evidence="2">MYP1-1</strain>
    </source>
</reference>
<dbReference type="Pfam" id="PF00106">
    <property type="entry name" value="adh_short"/>
    <property type="match status" value="1"/>
</dbReference>
<evidence type="ECO:0000313" key="2">
    <source>
        <dbReference type="EMBL" id="MBI1494686.1"/>
    </source>
</evidence>
<sequence>MKHRRLNDMPDLTGRVSVVTGGNVGLGFRSALELCRNGADVVIACRRPDAGQAAITRILAEVPDARIRCIAMDLTDFTSVQRFADEFCEGYARLDILLNNAGVVNLEELRHTADGHEMHMATNHYGHFALTGHLFGLLCATPGARVVTVSSGGYRAGEIRFDDMDWRKRPYSRLKSYGTSKLANVLFMRALQRRFEAAGADAISLGAHPGLSGTERQQSIGMGGWLTRILASPVAIGVAPQLCAATCPTAQAGEYYGPRFGIRGAPRAEEIKPVGCDDDTGEKLWGLSAEVTGVSFG</sequence>
<dbReference type="InterPro" id="IPR002347">
    <property type="entry name" value="SDR_fam"/>
</dbReference>
<dbReference type="Proteomes" id="UP000640583">
    <property type="component" value="Unassembled WGS sequence"/>
</dbReference>
<evidence type="ECO:0000256" key="1">
    <source>
        <dbReference type="ARBA" id="ARBA00023002"/>
    </source>
</evidence>
<dbReference type="NCBIfam" id="NF004846">
    <property type="entry name" value="PRK06197.1"/>
    <property type="match status" value="1"/>
</dbReference>
<keyword evidence="1" id="KW-0560">Oxidoreductase</keyword>
<evidence type="ECO:0000313" key="3">
    <source>
        <dbReference type="Proteomes" id="UP000640583"/>
    </source>
</evidence>
<comment type="caution">
    <text evidence="2">The sequence shown here is derived from an EMBL/GenBank/DDBJ whole genome shotgun (WGS) entry which is preliminary data.</text>
</comment>
<organism evidence="2 3">
    <name type="scientific">Halocynthiibacter styelae</name>
    <dbReference type="NCBI Taxonomy" id="2761955"/>
    <lineage>
        <taxon>Bacteria</taxon>
        <taxon>Pseudomonadati</taxon>
        <taxon>Pseudomonadota</taxon>
        <taxon>Alphaproteobacteria</taxon>
        <taxon>Rhodobacterales</taxon>
        <taxon>Paracoccaceae</taxon>
        <taxon>Halocynthiibacter</taxon>
    </lineage>
</organism>
<dbReference type="PANTHER" id="PTHR43157">
    <property type="entry name" value="PHOSPHATIDYLINOSITOL-GLYCAN BIOSYNTHESIS CLASS F PROTEIN-RELATED"/>
    <property type="match status" value="1"/>
</dbReference>
<gene>
    <name evidence="2" type="ORF">H1D41_13655</name>
</gene>
<proteinExistence type="predicted"/>